<dbReference type="InterPro" id="IPR001633">
    <property type="entry name" value="EAL_dom"/>
</dbReference>
<dbReference type="Gene3D" id="3.30.450.20">
    <property type="entry name" value="PAS domain"/>
    <property type="match status" value="1"/>
</dbReference>
<reference evidence="7" key="1">
    <citation type="submission" date="2021-04" db="EMBL/GenBank/DDBJ databases">
        <title>Difference and commonality of drug resistance evolution in various bacteria. and drug sensitivity profiles.</title>
        <authorList>
            <person name="Maeda T."/>
            <person name="Shibai A."/>
            <person name="Kawada K."/>
            <person name="Kotani H."/>
            <person name="Tarusawa Y."/>
            <person name="Tanabe K."/>
            <person name="Furusawa C."/>
        </authorList>
    </citation>
    <scope>NUCLEOTIDE SEQUENCE</scope>
    <source>
        <strain evidence="7">JCM 8580</strain>
    </source>
</reference>
<dbReference type="CDD" id="cd01948">
    <property type="entry name" value="EAL"/>
    <property type="match status" value="1"/>
</dbReference>
<gene>
    <name evidence="7" type="ORF">ENKO_21090</name>
</gene>
<proteinExistence type="predicted"/>
<dbReference type="Pfam" id="PF00990">
    <property type="entry name" value="GGDEF"/>
    <property type="match status" value="1"/>
</dbReference>
<feature type="domain" description="EAL" evidence="5">
    <location>
        <begin position="406"/>
        <end position="658"/>
    </location>
</feature>
<dbReference type="SUPFAM" id="SSF55785">
    <property type="entry name" value="PYP-like sensor domain (PAS domain)"/>
    <property type="match status" value="1"/>
</dbReference>
<evidence type="ECO:0000313" key="7">
    <source>
        <dbReference type="EMBL" id="BCU55515.1"/>
    </source>
</evidence>
<dbReference type="InterPro" id="IPR000014">
    <property type="entry name" value="PAS"/>
</dbReference>
<dbReference type="GO" id="GO:0071111">
    <property type="term" value="F:cyclic-guanylate-specific phosphodiesterase activity"/>
    <property type="evidence" value="ECO:0007669"/>
    <property type="project" value="UniProtKB-EC"/>
</dbReference>
<dbReference type="SUPFAM" id="SSF141868">
    <property type="entry name" value="EAL domain-like"/>
    <property type="match status" value="1"/>
</dbReference>
<evidence type="ECO:0000256" key="3">
    <source>
        <dbReference type="ARBA" id="ARBA00034290"/>
    </source>
</evidence>
<dbReference type="Proteomes" id="UP000682928">
    <property type="component" value="Chromosome"/>
</dbReference>
<dbReference type="PROSITE" id="PS50887">
    <property type="entry name" value="GGDEF"/>
    <property type="match status" value="1"/>
</dbReference>
<dbReference type="InterPro" id="IPR052155">
    <property type="entry name" value="Biofilm_reg_signaling"/>
</dbReference>
<dbReference type="InterPro" id="IPR035919">
    <property type="entry name" value="EAL_sf"/>
</dbReference>
<dbReference type="NCBIfam" id="NF007474">
    <property type="entry name" value="PRK10060.1"/>
    <property type="match status" value="1"/>
</dbReference>
<feature type="domain" description="PAS" evidence="4">
    <location>
        <begin position="109"/>
        <end position="180"/>
    </location>
</feature>
<evidence type="ECO:0000313" key="8">
    <source>
        <dbReference type="Proteomes" id="UP000682928"/>
    </source>
</evidence>
<dbReference type="FunFam" id="3.20.20.450:FF:000001">
    <property type="entry name" value="Cyclic di-GMP phosphodiesterase yahA"/>
    <property type="match status" value="1"/>
</dbReference>
<dbReference type="SMART" id="SM00091">
    <property type="entry name" value="PAS"/>
    <property type="match status" value="1"/>
</dbReference>
<organism evidence="7 8">
    <name type="scientific">Enterobacter kobei</name>
    <dbReference type="NCBI Taxonomy" id="208224"/>
    <lineage>
        <taxon>Bacteria</taxon>
        <taxon>Pseudomonadati</taxon>
        <taxon>Pseudomonadota</taxon>
        <taxon>Gammaproteobacteria</taxon>
        <taxon>Enterobacterales</taxon>
        <taxon>Enterobacteriaceae</taxon>
        <taxon>Enterobacter</taxon>
        <taxon>Enterobacter cloacae complex</taxon>
    </lineage>
</organism>
<dbReference type="SUPFAM" id="SSF55073">
    <property type="entry name" value="Nucleotide cyclase"/>
    <property type="match status" value="1"/>
</dbReference>
<dbReference type="AlphaFoldDB" id="A0AA86M6C3"/>
<dbReference type="Pfam" id="PF13426">
    <property type="entry name" value="PAS_9"/>
    <property type="match status" value="1"/>
</dbReference>
<dbReference type="NCBIfam" id="TIGR00229">
    <property type="entry name" value="sensory_box"/>
    <property type="match status" value="1"/>
</dbReference>
<comment type="catalytic activity">
    <reaction evidence="3">
        <text>3',3'-c-di-GMP + H2O = 5'-phosphoguanylyl(3'-&gt;5')guanosine + H(+)</text>
        <dbReference type="Rhea" id="RHEA:24902"/>
        <dbReference type="ChEBI" id="CHEBI:15377"/>
        <dbReference type="ChEBI" id="CHEBI:15378"/>
        <dbReference type="ChEBI" id="CHEBI:58754"/>
        <dbReference type="ChEBI" id="CHEBI:58805"/>
        <dbReference type="EC" id="3.1.4.52"/>
    </reaction>
</comment>
<name>A0AA86M6C3_9ENTR</name>
<feature type="domain" description="GGDEF" evidence="6">
    <location>
        <begin position="265"/>
        <end position="397"/>
    </location>
</feature>
<dbReference type="CDD" id="cd01949">
    <property type="entry name" value="GGDEF"/>
    <property type="match status" value="1"/>
</dbReference>
<dbReference type="EC" id="3.1.4.52" evidence="1"/>
<dbReference type="SMART" id="SM00267">
    <property type="entry name" value="GGDEF"/>
    <property type="match status" value="1"/>
</dbReference>
<dbReference type="EMBL" id="AP024590">
    <property type="protein sequence ID" value="BCU55515.1"/>
    <property type="molecule type" value="Genomic_DNA"/>
</dbReference>
<dbReference type="CDD" id="cd00130">
    <property type="entry name" value="PAS"/>
    <property type="match status" value="1"/>
</dbReference>
<protein>
    <recommendedName>
        <fullName evidence="1">cyclic-guanylate-specific phosphodiesterase</fullName>
        <ecNumber evidence="1">3.1.4.52</ecNumber>
    </recommendedName>
</protein>
<evidence type="ECO:0000256" key="2">
    <source>
        <dbReference type="ARBA" id="ARBA00022636"/>
    </source>
</evidence>
<dbReference type="InterPro" id="IPR029787">
    <property type="entry name" value="Nucleotide_cyclase"/>
</dbReference>
<dbReference type="Pfam" id="PF00563">
    <property type="entry name" value="EAL"/>
    <property type="match status" value="1"/>
</dbReference>
<dbReference type="NCBIfam" id="TIGR00254">
    <property type="entry name" value="GGDEF"/>
    <property type="match status" value="1"/>
</dbReference>
<dbReference type="InterPro" id="IPR035965">
    <property type="entry name" value="PAS-like_dom_sf"/>
</dbReference>
<dbReference type="Gene3D" id="3.30.70.270">
    <property type="match status" value="1"/>
</dbReference>
<accession>A0AA86M6C3</accession>
<evidence type="ECO:0000259" key="6">
    <source>
        <dbReference type="PROSITE" id="PS50887"/>
    </source>
</evidence>
<dbReference type="SMART" id="SM00052">
    <property type="entry name" value="EAL"/>
    <property type="match status" value="1"/>
</dbReference>
<keyword evidence="2" id="KW-0973">c-di-GMP</keyword>
<evidence type="ECO:0000259" key="5">
    <source>
        <dbReference type="PROSITE" id="PS50883"/>
    </source>
</evidence>
<dbReference type="PANTHER" id="PTHR44757:SF11">
    <property type="entry name" value="CYCLIC DI-GMP PHOSPHODIESTERASE PDER"/>
    <property type="match status" value="1"/>
</dbReference>
<dbReference type="PROSITE" id="PS50112">
    <property type="entry name" value="PAS"/>
    <property type="match status" value="1"/>
</dbReference>
<dbReference type="InterPro" id="IPR000160">
    <property type="entry name" value="GGDEF_dom"/>
</dbReference>
<evidence type="ECO:0000256" key="1">
    <source>
        <dbReference type="ARBA" id="ARBA00012282"/>
    </source>
</evidence>
<dbReference type="PANTHER" id="PTHR44757">
    <property type="entry name" value="DIGUANYLATE CYCLASE DGCP"/>
    <property type="match status" value="1"/>
</dbReference>
<sequence>MKDDVEQNVLFRYLGTTSPFWRLTADSNALHLAASETADISQVIALTDHQAERLRDMTVITTSMTMTVSMFGEDVPLHLVGRKITKKEWAGTASAWNDTSSVARDLVQGLSFAEQVVSEANSVIVILDRHGNIQRFNRLCEEYTGLREQEVIGQNVFKLFMSRSEALASKRNISEFFRNGSSYEVERWIKTRKGQRLFLFRNKFVHSGSGKNEIFLICSGTDITEERRAQERLRVLANTDTVTGLPNRNAIHELISDAIACREDTQVGIVYLDLDNFKKVNDAYGHMFGDQLLQAVSLAILSCLDEGQVLARLGGDEFIVLGTNSSQSALEAMASRILTRLRQPFRIGLIEVYTGCSLGISLAPQHGNDRESVIRNADTAMYTAKESGRGKFCVFTPEMNQRVFEYLWLDTNLRKALENDQLLIHYQPKMTWRGEIRSLEALVRWQSPERGLIGPMEFISYAEESGLIVPLGRWVMLNVVQQVAKWRDKGIHLRVAVNVSARQLADQTIFSDLKQALSDLNFEYCPIDVELTESCLIENEELALSVIQQFSALGAQVHLDDFGTGYSSLSQLARFPLDAIKLDQSFVRDVHKQSISQSLVRAIVAVAQALNLQVIAEGVESAKEDAFLTKNGVNERQGFLFAKPMPAAAFERWYKRYLTRKAR</sequence>
<evidence type="ECO:0000259" key="4">
    <source>
        <dbReference type="PROSITE" id="PS50112"/>
    </source>
</evidence>
<dbReference type="Gene3D" id="3.20.20.450">
    <property type="entry name" value="EAL domain"/>
    <property type="match status" value="1"/>
</dbReference>
<dbReference type="InterPro" id="IPR043128">
    <property type="entry name" value="Rev_trsase/Diguanyl_cyclase"/>
</dbReference>
<dbReference type="RefSeq" id="WP_088218608.1">
    <property type="nucleotide sequence ID" value="NZ_AP024590.1"/>
</dbReference>
<dbReference type="PROSITE" id="PS50883">
    <property type="entry name" value="EAL"/>
    <property type="match status" value="1"/>
</dbReference>